<dbReference type="EMBL" id="UOGJ01000046">
    <property type="protein sequence ID" value="VAX35360.1"/>
    <property type="molecule type" value="Genomic_DNA"/>
</dbReference>
<proteinExistence type="predicted"/>
<sequence length="273" mass="32629">MSAQKKYQISEERKKEFAGIFVLEYIINRPHEFSILLEGDDKDLETILEWLLVREYVEIKNQESYIPTPKGRECLKLFLARYSEYLNVFDIYCAVDLESGTFAFKDYFEYENPEDWKKYLNDERWEDLRIAVATRKKMDPIEIVFMSFIRECRFGKNEAGWQFDLLLGSIWDEILDICNTALKWEDFGYEDEEGEVTASEVIDDIISQGAELMVNLHKREASFANKEIEHDSSDDEEDYVVERVEMEEYPYGYYEPYYDPFYISPLWLAVWLI</sequence>
<organism evidence="1">
    <name type="scientific">hydrothermal vent metagenome</name>
    <dbReference type="NCBI Taxonomy" id="652676"/>
    <lineage>
        <taxon>unclassified sequences</taxon>
        <taxon>metagenomes</taxon>
        <taxon>ecological metagenomes</taxon>
    </lineage>
</organism>
<dbReference type="AlphaFoldDB" id="A0A3B1DK44"/>
<evidence type="ECO:0000313" key="1">
    <source>
        <dbReference type="EMBL" id="VAX35360.1"/>
    </source>
</evidence>
<reference evidence="1" key="1">
    <citation type="submission" date="2018-06" db="EMBL/GenBank/DDBJ databases">
        <authorList>
            <person name="Zhirakovskaya E."/>
        </authorList>
    </citation>
    <scope>NUCLEOTIDE SEQUENCE</scope>
</reference>
<accession>A0A3B1DK44</accession>
<gene>
    <name evidence="1" type="ORF">MNBD_UNCLBAC01-43</name>
</gene>
<protein>
    <submittedName>
        <fullName evidence="1">Uncharacterized protein</fullName>
    </submittedName>
</protein>
<name>A0A3B1DK44_9ZZZZ</name>